<sequence>MPAPEILHRPHDTRPALGHVNLMIDTFIANASAEEYVSRLAIKGYKQVTRFYSLRSIARNLLATGPPGIVPAFTNAARSRLRQTNAKVVPSTSSLFRRQAHDAPSAPTQHLYDTLARARSTYGAGMGFASLGILTSIIRATVGLRWEDDGDMADILAVIDADIGQAIQSSKEEIEGGRITDFLSARRVVNDLRSALNESMTDVHSWGGEFPFERASASIQYWKL</sequence>
<gene>
    <name evidence="1" type="ORF">BDQ12DRAFT_476291</name>
</gene>
<dbReference type="OrthoDB" id="3219836at2759"/>
<dbReference type="Proteomes" id="UP000308652">
    <property type="component" value="Unassembled WGS sequence"/>
</dbReference>
<evidence type="ECO:0000313" key="2">
    <source>
        <dbReference type="Proteomes" id="UP000308652"/>
    </source>
</evidence>
<evidence type="ECO:0000313" key="1">
    <source>
        <dbReference type="EMBL" id="TFK32754.1"/>
    </source>
</evidence>
<dbReference type="AlphaFoldDB" id="A0A5C3LI32"/>
<organism evidence="1 2">
    <name type="scientific">Crucibulum laeve</name>
    <dbReference type="NCBI Taxonomy" id="68775"/>
    <lineage>
        <taxon>Eukaryota</taxon>
        <taxon>Fungi</taxon>
        <taxon>Dikarya</taxon>
        <taxon>Basidiomycota</taxon>
        <taxon>Agaricomycotina</taxon>
        <taxon>Agaricomycetes</taxon>
        <taxon>Agaricomycetidae</taxon>
        <taxon>Agaricales</taxon>
        <taxon>Agaricineae</taxon>
        <taxon>Nidulariaceae</taxon>
        <taxon>Crucibulum</taxon>
    </lineage>
</organism>
<protein>
    <submittedName>
        <fullName evidence="1">Uncharacterized protein</fullName>
    </submittedName>
</protein>
<accession>A0A5C3LI32</accession>
<keyword evidence="2" id="KW-1185">Reference proteome</keyword>
<dbReference type="STRING" id="68775.A0A5C3LI32"/>
<reference evidence="1 2" key="1">
    <citation type="journal article" date="2019" name="Nat. Ecol. Evol.">
        <title>Megaphylogeny resolves global patterns of mushroom evolution.</title>
        <authorList>
            <person name="Varga T."/>
            <person name="Krizsan K."/>
            <person name="Foldi C."/>
            <person name="Dima B."/>
            <person name="Sanchez-Garcia M."/>
            <person name="Sanchez-Ramirez S."/>
            <person name="Szollosi G.J."/>
            <person name="Szarkandi J.G."/>
            <person name="Papp V."/>
            <person name="Albert L."/>
            <person name="Andreopoulos W."/>
            <person name="Angelini C."/>
            <person name="Antonin V."/>
            <person name="Barry K.W."/>
            <person name="Bougher N.L."/>
            <person name="Buchanan P."/>
            <person name="Buyck B."/>
            <person name="Bense V."/>
            <person name="Catcheside P."/>
            <person name="Chovatia M."/>
            <person name="Cooper J."/>
            <person name="Damon W."/>
            <person name="Desjardin D."/>
            <person name="Finy P."/>
            <person name="Geml J."/>
            <person name="Haridas S."/>
            <person name="Hughes K."/>
            <person name="Justo A."/>
            <person name="Karasinski D."/>
            <person name="Kautmanova I."/>
            <person name="Kiss B."/>
            <person name="Kocsube S."/>
            <person name="Kotiranta H."/>
            <person name="LaButti K.M."/>
            <person name="Lechner B.E."/>
            <person name="Liimatainen K."/>
            <person name="Lipzen A."/>
            <person name="Lukacs Z."/>
            <person name="Mihaltcheva S."/>
            <person name="Morgado L.N."/>
            <person name="Niskanen T."/>
            <person name="Noordeloos M.E."/>
            <person name="Ohm R.A."/>
            <person name="Ortiz-Santana B."/>
            <person name="Ovrebo C."/>
            <person name="Racz N."/>
            <person name="Riley R."/>
            <person name="Savchenko A."/>
            <person name="Shiryaev A."/>
            <person name="Soop K."/>
            <person name="Spirin V."/>
            <person name="Szebenyi C."/>
            <person name="Tomsovsky M."/>
            <person name="Tulloss R.E."/>
            <person name="Uehling J."/>
            <person name="Grigoriev I.V."/>
            <person name="Vagvolgyi C."/>
            <person name="Papp T."/>
            <person name="Martin F.M."/>
            <person name="Miettinen O."/>
            <person name="Hibbett D.S."/>
            <person name="Nagy L.G."/>
        </authorList>
    </citation>
    <scope>NUCLEOTIDE SEQUENCE [LARGE SCALE GENOMIC DNA]</scope>
    <source>
        <strain evidence="1 2">CBS 166.37</strain>
    </source>
</reference>
<name>A0A5C3LI32_9AGAR</name>
<proteinExistence type="predicted"/>
<dbReference type="EMBL" id="ML213664">
    <property type="protein sequence ID" value="TFK32754.1"/>
    <property type="molecule type" value="Genomic_DNA"/>
</dbReference>